<dbReference type="CDD" id="cd03257">
    <property type="entry name" value="ABC_NikE_OppD_transporters"/>
    <property type="match status" value="1"/>
</dbReference>
<feature type="domain" description="ABC transporter" evidence="10">
    <location>
        <begin position="1"/>
        <end position="237"/>
    </location>
</feature>
<evidence type="ECO:0000256" key="3">
    <source>
        <dbReference type="ARBA" id="ARBA00022448"/>
    </source>
</evidence>
<evidence type="ECO:0000313" key="11">
    <source>
        <dbReference type="EMBL" id="MDN3711428.1"/>
    </source>
</evidence>
<dbReference type="SMART" id="SM00382">
    <property type="entry name" value="AAA"/>
    <property type="match status" value="1"/>
</dbReference>
<evidence type="ECO:0000256" key="2">
    <source>
        <dbReference type="ARBA" id="ARBA00005417"/>
    </source>
</evidence>
<dbReference type="PANTHER" id="PTHR43297">
    <property type="entry name" value="OLIGOPEPTIDE TRANSPORT ATP-BINDING PROTEIN APPD"/>
    <property type="match status" value="1"/>
</dbReference>
<keyword evidence="9" id="KW-0472">Membrane</keyword>
<evidence type="ECO:0000256" key="5">
    <source>
        <dbReference type="ARBA" id="ARBA00022519"/>
    </source>
</evidence>
<evidence type="ECO:0000313" key="12">
    <source>
        <dbReference type="Proteomes" id="UP001243846"/>
    </source>
</evidence>
<dbReference type="InterPro" id="IPR003593">
    <property type="entry name" value="AAA+_ATPase"/>
</dbReference>
<keyword evidence="3" id="KW-0813">Transport</keyword>
<dbReference type="PANTHER" id="PTHR43297:SF14">
    <property type="entry name" value="ATPASE AAA-TYPE CORE DOMAIN-CONTAINING PROTEIN"/>
    <property type="match status" value="1"/>
</dbReference>
<evidence type="ECO:0000256" key="9">
    <source>
        <dbReference type="ARBA" id="ARBA00023136"/>
    </source>
</evidence>
<keyword evidence="5" id="KW-0997">Cell inner membrane</keyword>
<dbReference type="InterPro" id="IPR017871">
    <property type="entry name" value="ABC_transporter-like_CS"/>
</dbReference>
<dbReference type="GO" id="GO:0005524">
    <property type="term" value="F:ATP binding"/>
    <property type="evidence" value="ECO:0007669"/>
    <property type="project" value="UniProtKB-KW"/>
</dbReference>
<name>A0ABT8D6B9_9RHOB</name>
<keyword evidence="6" id="KW-0547">Nucleotide-binding</keyword>
<dbReference type="InterPro" id="IPR050388">
    <property type="entry name" value="ABC_Ni/Peptide_Import"/>
</dbReference>
<dbReference type="Pfam" id="PF00005">
    <property type="entry name" value="ABC_tran"/>
    <property type="match status" value="1"/>
</dbReference>
<dbReference type="InterPro" id="IPR027417">
    <property type="entry name" value="P-loop_NTPase"/>
</dbReference>
<dbReference type="InterPro" id="IPR003439">
    <property type="entry name" value="ABC_transporter-like_ATP-bd"/>
</dbReference>
<evidence type="ECO:0000256" key="4">
    <source>
        <dbReference type="ARBA" id="ARBA00022475"/>
    </source>
</evidence>
<proteinExistence type="inferred from homology"/>
<evidence type="ECO:0000256" key="8">
    <source>
        <dbReference type="ARBA" id="ARBA00022967"/>
    </source>
</evidence>
<dbReference type="PROSITE" id="PS00211">
    <property type="entry name" value="ABC_TRANSPORTER_1"/>
    <property type="match status" value="1"/>
</dbReference>
<dbReference type="Proteomes" id="UP001243846">
    <property type="component" value="Unassembled WGS sequence"/>
</dbReference>
<reference evidence="12" key="1">
    <citation type="journal article" date="2019" name="Int. J. Syst. Evol. Microbiol.">
        <title>The Global Catalogue of Microorganisms (GCM) 10K type strain sequencing project: providing services to taxonomists for standard genome sequencing and annotation.</title>
        <authorList>
            <consortium name="The Broad Institute Genomics Platform"/>
            <consortium name="The Broad Institute Genome Sequencing Center for Infectious Disease"/>
            <person name="Wu L."/>
            <person name="Ma J."/>
        </authorList>
    </citation>
    <scope>NUCLEOTIDE SEQUENCE [LARGE SCALE GENOMIC DNA]</scope>
    <source>
        <strain evidence="12">CECT 8482</strain>
    </source>
</reference>
<accession>A0ABT8D6B9</accession>
<keyword evidence="8" id="KW-1278">Translocase</keyword>
<dbReference type="SUPFAM" id="SSF52540">
    <property type="entry name" value="P-loop containing nucleoside triphosphate hydrolases"/>
    <property type="match status" value="1"/>
</dbReference>
<keyword evidence="12" id="KW-1185">Reference proteome</keyword>
<evidence type="ECO:0000256" key="6">
    <source>
        <dbReference type="ARBA" id="ARBA00022741"/>
    </source>
</evidence>
<keyword evidence="7 11" id="KW-0067">ATP-binding</keyword>
<dbReference type="EMBL" id="JAUFRC010000001">
    <property type="protein sequence ID" value="MDN3711428.1"/>
    <property type="molecule type" value="Genomic_DNA"/>
</dbReference>
<comment type="caution">
    <text evidence="11">The sequence shown here is derived from an EMBL/GenBank/DDBJ whole genome shotgun (WGS) entry which is preliminary data.</text>
</comment>
<comment type="similarity">
    <text evidence="2">Belongs to the ABC transporter superfamily.</text>
</comment>
<dbReference type="PROSITE" id="PS50893">
    <property type="entry name" value="ABC_TRANSPORTER_2"/>
    <property type="match status" value="1"/>
</dbReference>
<protein>
    <submittedName>
        <fullName evidence="11">ABC transporter ATP-binding protein</fullName>
    </submittedName>
</protein>
<organism evidence="11 12">
    <name type="scientific">Paracoccus cavernae</name>
    <dbReference type="NCBI Taxonomy" id="1571207"/>
    <lineage>
        <taxon>Bacteria</taxon>
        <taxon>Pseudomonadati</taxon>
        <taxon>Pseudomonadota</taxon>
        <taxon>Alphaproteobacteria</taxon>
        <taxon>Rhodobacterales</taxon>
        <taxon>Paracoccaceae</taxon>
        <taxon>Paracoccus</taxon>
    </lineage>
</organism>
<keyword evidence="4" id="KW-1003">Cell membrane</keyword>
<sequence length="288" mass="31070">MEVAQLSVSFAGNNVVEQMEFGLGRGEILGIVGESGSGKTVSCRALTGLLPSSATASGRLSFDGKTYDLSDPKALEDLRGGRISMIFQDPMSALDPLMRIRRQFALRGLDEAGAITALAEVGFADPSSILTRYPHQLSGGQCQRIMIACAMISQPRLLIADEPTTALDVTIQAGILALLRERARQTGMSILFITHDLGVVSEFCDRVLVMQRGKVEEIGRTADVLSAPRAAYTQSMIAAIPTEANRGSACRRLRTSRQDGPLPHYPPRRALSASTPLFCRCAIYRSII</sequence>
<comment type="subcellular location">
    <subcellularLocation>
        <location evidence="1">Cell inner membrane</location>
        <topology evidence="1">Peripheral membrane protein</topology>
    </subcellularLocation>
</comment>
<evidence type="ECO:0000256" key="7">
    <source>
        <dbReference type="ARBA" id="ARBA00022840"/>
    </source>
</evidence>
<evidence type="ECO:0000256" key="1">
    <source>
        <dbReference type="ARBA" id="ARBA00004417"/>
    </source>
</evidence>
<evidence type="ECO:0000259" key="10">
    <source>
        <dbReference type="PROSITE" id="PS50893"/>
    </source>
</evidence>
<gene>
    <name evidence="11" type="ORF">QWZ10_05655</name>
</gene>
<dbReference type="Gene3D" id="3.40.50.300">
    <property type="entry name" value="P-loop containing nucleotide triphosphate hydrolases"/>
    <property type="match status" value="1"/>
</dbReference>